<dbReference type="AlphaFoldDB" id="A0A0D0C550"/>
<keyword evidence="2" id="KW-1185">Reference proteome</keyword>
<dbReference type="InParanoid" id="A0A0D0C550"/>
<protein>
    <submittedName>
        <fullName evidence="1">Uncharacterized protein</fullName>
    </submittedName>
</protein>
<reference evidence="1 2" key="1">
    <citation type="submission" date="2014-04" db="EMBL/GenBank/DDBJ databases">
        <authorList>
            <consortium name="DOE Joint Genome Institute"/>
            <person name="Kuo A."/>
            <person name="Kohler A."/>
            <person name="Jargeat P."/>
            <person name="Nagy L.G."/>
            <person name="Floudas D."/>
            <person name="Copeland A."/>
            <person name="Barry K.W."/>
            <person name="Cichocki N."/>
            <person name="Veneault-Fourrey C."/>
            <person name="LaButti K."/>
            <person name="Lindquist E.A."/>
            <person name="Lipzen A."/>
            <person name="Lundell T."/>
            <person name="Morin E."/>
            <person name="Murat C."/>
            <person name="Sun H."/>
            <person name="Tunlid A."/>
            <person name="Henrissat B."/>
            <person name="Grigoriev I.V."/>
            <person name="Hibbett D.S."/>
            <person name="Martin F."/>
            <person name="Nordberg H.P."/>
            <person name="Cantor M.N."/>
            <person name="Hua S.X."/>
        </authorList>
    </citation>
    <scope>NUCLEOTIDE SEQUENCE [LARGE SCALE GENOMIC DNA]</scope>
    <source>
        <strain evidence="1 2">Ve08.2h10</strain>
    </source>
</reference>
<gene>
    <name evidence="1" type="ORF">PAXRUDRAFT_16953</name>
</gene>
<organism evidence="1 2">
    <name type="scientific">Paxillus rubicundulus Ve08.2h10</name>
    <dbReference type="NCBI Taxonomy" id="930991"/>
    <lineage>
        <taxon>Eukaryota</taxon>
        <taxon>Fungi</taxon>
        <taxon>Dikarya</taxon>
        <taxon>Basidiomycota</taxon>
        <taxon>Agaricomycotina</taxon>
        <taxon>Agaricomycetes</taxon>
        <taxon>Agaricomycetidae</taxon>
        <taxon>Boletales</taxon>
        <taxon>Paxilineae</taxon>
        <taxon>Paxillaceae</taxon>
        <taxon>Paxillus</taxon>
    </lineage>
</organism>
<name>A0A0D0C550_9AGAM</name>
<dbReference type="OrthoDB" id="2669721at2759"/>
<reference evidence="2" key="2">
    <citation type="submission" date="2015-01" db="EMBL/GenBank/DDBJ databases">
        <title>Evolutionary Origins and Diversification of the Mycorrhizal Mutualists.</title>
        <authorList>
            <consortium name="DOE Joint Genome Institute"/>
            <consortium name="Mycorrhizal Genomics Consortium"/>
            <person name="Kohler A."/>
            <person name="Kuo A."/>
            <person name="Nagy L.G."/>
            <person name="Floudas D."/>
            <person name="Copeland A."/>
            <person name="Barry K.W."/>
            <person name="Cichocki N."/>
            <person name="Veneault-Fourrey C."/>
            <person name="LaButti K."/>
            <person name="Lindquist E.A."/>
            <person name="Lipzen A."/>
            <person name="Lundell T."/>
            <person name="Morin E."/>
            <person name="Murat C."/>
            <person name="Riley R."/>
            <person name="Ohm R."/>
            <person name="Sun H."/>
            <person name="Tunlid A."/>
            <person name="Henrissat B."/>
            <person name="Grigoriev I.V."/>
            <person name="Hibbett D.S."/>
            <person name="Martin F."/>
        </authorList>
    </citation>
    <scope>NUCLEOTIDE SEQUENCE [LARGE SCALE GENOMIC DNA]</scope>
    <source>
        <strain evidence="2">Ve08.2h10</strain>
    </source>
</reference>
<dbReference type="HOGENOM" id="CLU_007337_1_1_1"/>
<accession>A0A0D0C550</accession>
<sequence length="422" mass="47606">MAINFAGAQGVEDIQSFYNIEKLIHTFTGVEPIHHDMCPNTCLAYTCIFHALNDCPTCSTSRWNQQKLQGSNSRIKVPAQTFTTIPLGSQLQARNHSPDSVHAMRYLYERTQQILETLRETGDIPVVDNITMGWDYLGAVLVGDIKRNDIILRVSLDSAQLYDSKESDCWMYIWIILNLPPDQRYHKLHVSPGGFIPGPNKPKNLDSFLFPGFHHLATLQREGLPMWEPLTDACYISNLYLLFTTANGPGLIYWDGMVGHKRGTHYYPVLLRPHNYDVTGSDHGNVDVFDLLKGGSSDYGENLKKIVAVHNPTQWDKMKMETGLTKPPLILGLHPTHLLGVPLCITTDIMHLANNLSDLHISLWQGTIDVAPDDDHTTWDWAVLSDKFLWTAHGQDVKNAGYHLPGSYDQKPRNIAEKINTQ</sequence>
<evidence type="ECO:0000313" key="1">
    <source>
        <dbReference type="EMBL" id="KIK78287.1"/>
    </source>
</evidence>
<dbReference type="EMBL" id="KN826642">
    <property type="protein sequence ID" value="KIK78287.1"/>
    <property type="molecule type" value="Genomic_DNA"/>
</dbReference>
<proteinExistence type="predicted"/>
<dbReference type="Proteomes" id="UP000054538">
    <property type="component" value="Unassembled WGS sequence"/>
</dbReference>
<evidence type="ECO:0000313" key="2">
    <source>
        <dbReference type="Proteomes" id="UP000054538"/>
    </source>
</evidence>